<evidence type="ECO:0000313" key="9">
    <source>
        <dbReference type="Proteomes" id="UP000054821"/>
    </source>
</evidence>
<dbReference type="STRING" id="398673.A0A2P4ZJY6"/>
<feature type="domain" description="BAG" evidence="7">
    <location>
        <begin position="1624"/>
        <end position="1689"/>
    </location>
</feature>
<proteinExistence type="predicted"/>
<dbReference type="PROSITE" id="PS51477">
    <property type="entry name" value="PAH"/>
    <property type="match status" value="2"/>
</dbReference>
<dbReference type="GO" id="GO:0006355">
    <property type="term" value="P:regulation of DNA-templated transcription"/>
    <property type="evidence" value="ECO:0007669"/>
    <property type="project" value="InterPro"/>
</dbReference>
<keyword evidence="5" id="KW-0175">Coiled coil</keyword>
<reference evidence="8 9" key="1">
    <citation type="journal article" date="2016" name="Genome Announc.">
        <title>Draft Whole-Genome Sequence of Trichoderma gamsii T6085, a Promising Biocontrol Agent of Fusarium Head Blight on Wheat.</title>
        <authorList>
            <person name="Baroncelli R."/>
            <person name="Zapparata A."/>
            <person name="Piaggeschi G."/>
            <person name="Sarrocco S."/>
            <person name="Vannacci G."/>
        </authorList>
    </citation>
    <scope>NUCLEOTIDE SEQUENCE [LARGE SCALE GENOMIC DNA]</scope>
    <source>
        <strain evidence="8 9">T6085</strain>
    </source>
</reference>
<dbReference type="Pfam" id="PF02179">
    <property type="entry name" value="BAG"/>
    <property type="match status" value="1"/>
</dbReference>
<evidence type="ECO:0000259" key="7">
    <source>
        <dbReference type="PROSITE" id="PS51035"/>
    </source>
</evidence>
<feature type="compositionally biased region" description="Basic and acidic residues" evidence="6">
    <location>
        <begin position="714"/>
        <end position="724"/>
    </location>
</feature>
<dbReference type="EMBL" id="JPDN02000022">
    <property type="protein sequence ID" value="PON24572.1"/>
    <property type="molecule type" value="Genomic_DNA"/>
</dbReference>
<dbReference type="InterPro" id="IPR058925">
    <property type="entry name" value="zf-C2H2_AcuF"/>
</dbReference>
<comment type="caution">
    <text evidence="8">The sequence shown here is derived from an EMBL/GenBank/DDBJ whole genome shotgun (WGS) entry which is preliminary data.</text>
</comment>
<dbReference type="Pfam" id="PF26082">
    <property type="entry name" value="zf-C2H2_AcuF"/>
    <property type="match status" value="1"/>
</dbReference>
<protein>
    <recommendedName>
        <fullName evidence="7">BAG domain-containing protein</fullName>
    </recommendedName>
</protein>
<dbReference type="SMART" id="SM00355">
    <property type="entry name" value="ZnF_C2H2"/>
    <property type="match status" value="6"/>
</dbReference>
<dbReference type="GeneID" id="29981813"/>
<evidence type="ECO:0000256" key="1">
    <source>
        <dbReference type="ARBA" id="ARBA00004123"/>
    </source>
</evidence>
<evidence type="ECO:0000256" key="6">
    <source>
        <dbReference type="SAM" id="MobiDB-lite"/>
    </source>
</evidence>
<dbReference type="Gene3D" id="1.20.1160.11">
    <property type="entry name" value="Paired amphipathic helix"/>
    <property type="match status" value="2"/>
</dbReference>
<feature type="compositionally biased region" description="Acidic residues" evidence="6">
    <location>
        <begin position="1694"/>
        <end position="1713"/>
    </location>
</feature>
<evidence type="ECO:0000313" key="8">
    <source>
        <dbReference type="EMBL" id="PON24572.1"/>
    </source>
</evidence>
<dbReference type="InterPro" id="IPR018810">
    <property type="entry name" value="UPF0662"/>
</dbReference>
<feature type="region of interest" description="Disordered" evidence="6">
    <location>
        <begin position="1686"/>
        <end position="1752"/>
    </location>
</feature>
<dbReference type="InterPro" id="IPR003822">
    <property type="entry name" value="PAH"/>
</dbReference>
<feature type="compositionally biased region" description="Pro residues" evidence="6">
    <location>
        <begin position="1449"/>
        <end position="1458"/>
    </location>
</feature>
<feature type="compositionally biased region" description="Basic and acidic residues" evidence="6">
    <location>
        <begin position="1741"/>
        <end position="1752"/>
    </location>
</feature>
<evidence type="ECO:0000256" key="4">
    <source>
        <dbReference type="PROSITE-ProRule" id="PRU00810"/>
    </source>
</evidence>
<sequence>MESLADVGLVTVQRFKLLEEVKQLDLVTSQMQEWPANLFRAQFDRFELWAVNLGLFVMGHGSLDYRIRDSESMRESIYKMIQNLNRSLDDVLDYVNGNTDQGGEDSDTDSELESDTDLLLGSIKDPIDRLYKLAVWIRNPATRLTSSKARNYKQIDEYSNIDLFDSYKNHDYDYVSSLFLEYEKHRALQESTPVECEEKASVSGDAEVDSSDHVWEPIQGVLSLYKDKVSKGAESYLVQRIARANGRRRQQFAYWKKHKDKLREHASNFVEAPTRQLIDEEHIINGHMGETKTPLSVTTATQLRLAQAAGQDILEKEGVLKLDVSEYAPSAWNPSKDTVSFPPPPTISTSDSFFECPYCFTICPISLLSEKAWRAHVIRDLRPYVCTYEQCLNSEQLYDTRDDWIQHEMSTHQRVFRCFEHEEEVFPTLAAYEGHVQACHKHNAVSAKFATSTMKHVHRSCPVCSVALRSMQKLQSHIALHLERFAMFSLPRHTEGSEDRETGSNVFTDHSENEESFKIDLDLESNVADESRDNQPMPPTSMKSGIPSIFTEDESSDEDRKVLHCAVSGCNKTFKFSKELSYHKVTDHEIYKKALFCEFCIGAGSMTDTSFPDPDYWMRHLRDSHHKCTTCYKTFRNDQAFNDHLNHCSGPPLREEGIARTNLKESRVDRLPLQDSKSHDEEDLEHEAQIQRLAALMKDLDTAGGSRRSRVVYDDSTYRYDDSPKQVQDGTHPQLESTAPSVHSEFELTENTPPVSEALLPIYSQLLTLKKNLFRVRNTGGVSAGSRELLPYNMKLNSIDNQRVEGKFVVDGDVPEGQDRVNELLAECFDLSHDMRAKAGTPEHSPQPVSGNSVASDYLDADRHDEMAQIAISSRQELAGRDKQVTNYTNKVKSHFQDKPEIYERFLDILQVHQREQSQAQDLVSQVTTIFDSAPELLEDFKTIVSKLNSGVSDSEDKQRRGAVEFNDAIRYVNKVKLHFHDKPEIYEQFLEIVNTWQREKHPVKDIYTQLGTLFNSAPELFEEFDISYLEQGAAAGSSYTSQLHKSAHMGSSPEQVKDGTNLQEEPQIPQMDNHDDDESENRDGLSTTEKFNSLEVAEAAMASGELPQTVLENSENIIQSKPLLVGKSSELVQPALRGHDRPSSMPGSPQDAKAVSSDSNPEHAQHLLSDVQPPAASVESDAGSKSGHMGSLTERAAEWTDEDEATLTQTVREAKKLVEEEVETFGLMWRSLDNDVEREIELENEDGHGGSEALDLARKMGFDRLEVETLKDQFDKETLSGMKIERARDLSTKIRSWDLIYVQKVIKDIQANREKREAKRELEKLEAEHKAAVDELDRKSAALEEAKRKANEADEKGGAEPAPIKFKDAVGRKFSFPFHLCNTWPGMEELIKQAFLHVDVIGPHVQEGHYDLIGPNGEIILPVVWDRIIEPGWDITMTMWPLDKAPPVSGPKLPPGMPSLSPRPDSHGPPPPTIGIPPLGRPRPGIPGMPMPPPPPRGPPGISPNIKIVNAAPQQKKKSSSSSRKQNTSMLNFLSGNVPAKKKGPKRESDKDDPGSPISRPDNRSDGDAENSGAENSDAENSDAENSEAERRNAADTAVINAASIQLANIGAEFRLILRPLCLDYIDAPPKDPKKREDEYKKLSEIVIQRILLKLDSIETEGIHEIRQKRKELVREIHEMLKRLDAAKASSEAEGEDAAEMSEKEEEEEEADGSERAARVQLQKLAQANADFWPSMPNKPMDKADETRKDADMNIEDVARLNGRNRPLETDGKVNLEEVAVREAEAVVAAAAGTGTNDSAPGMIYIRRSKKSMRE</sequence>
<keyword evidence="9" id="KW-1185">Reference proteome</keyword>
<feature type="coiled-coil region" evidence="5">
    <location>
        <begin position="1309"/>
        <end position="1357"/>
    </location>
</feature>
<dbReference type="InterPro" id="IPR003103">
    <property type="entry name" value="BAG_domain"/>
</dbReference>
<dbReference type="RefSeq" id="XP_024405352.1">
    <property type="nucleotide sequence ID" value="XM_024549878.1"/>
</dbReference>
<gene>
    <name evidence="8" type="ORF">TGAM01_v206502</name>
</gene>
<dbReference type="Pfam" id="PF10303">
    <property type="entry name" value="DUF2408"/>
    <property type="match status" value="1"/>
</dbReference>
<name>A0A2P4ZJY6_9HYPO</name>
<dbReference type="PROSITE" id="PS51035">
    <property type="entry name" value="BAG"/>
    <property type="match status" value="1"/>
</dbReference>
<feature type="region of interest" description="Disordered" evidence="6">
    <location>
        <begin position="1447"/>
        <end position="1593"/>
    </location>
</feature>
<dbReference type="PROSITE" id="PS00028">
    <property type="entry name" value="ZINC_FINGER_C2H2_1"/>
    <property type="match status" value="2"/>
</dbReference>
<feature type="compositionally biased region" description="Acidic residues" evidence="6">
    <location>
        <begin position="1578"/>
        <end position="1588"/>
    </location>
</feature>
<dbReference type="PANTHER" id="PTHR35391:SF7">
    <property type="entry name" value="C2H2-TYPE DOMAIN-CONTAINING PROTEIN"/>
    <property type="match status" value="1"/>
</dbReference>
<organism evidence="8 9">
    <name type="scientific">Trichoderma gamsii</name>
    <dbReference type="NCBI Taxonomy" id="398673"/>
    <lineage>
        <taxon>Eukaryota</taxon>
        <taxon>Fungi</taxon>
        <taxon>Dikarya</taxon>
        <taxon>Ascomycota</taxon>
        <taxon>Pezizomycotina</taxon>
        <taxon>Sordariomycetes</taxon>
        <taxon>Hypocreomycetidae</taxon>
        <taxon>Hypocreales</taxon>
        <taxon>Hypocreaceae</taxon>
        <taxon>Trichoderma</taxon>
    </lineage>
</organism>
<feature type="region of interest" description="Disordered" evidence="6">
    <location>
        <begin position="1041"/>
        <end position="1089"/>
    </location>
</feature>
<dbReference type="InterPro" id="IPR036533">
    <property type="entry name" value="BAG_dom_sf"/>
</dbReference>
<dbReference type="FunFam" id="1.20.1160.11:FF:000003">
    <property type="entry name" value="Paired amphipathic helix SIN3-like protein"/>
    <property type="match status" value="1"/>
</dbReference>
<keyword evidence="2" id="KW-0677">Repeat</keyword>
<dbReference type="PANTHER" id="PTHR35391">
    <property type="entry name" value="C2H2-TYPE DOMAIN-CONTAINING PROTEIN-RELATED"/>
    <property type="match status" value="1"/>
</dbReference>
<feature type="compositionally biased region" description="Polar residues" evidence="6">
    <location>
        <begin position="1053"/>
        <end position="1065"/>
    </location>
</feature>
<dbReference type="InterPro" id="IPR036600">
    <property type="entry name" value="PAH_sf"/>
</dbReference>
<dbReference type="SMART" id="SM00264">
    <property type="entry name" value="BAG"/>
    <property type="match status" value="1"/>
</dbReference>
<dbReference type="Pfam" id="PF22893">
    <property type="entry name" value="ULD_2"/>
    <property type="match status" value="1"/>
</dbReference>
<dbReference type="Gene3D" id="1.20.58.120">
    <property type="entry name" value="BAG domain"/>
    <property type="match status" value="1"/>
</dbReference>
<dbReference type="Proteomes" id="UP000054821">
    <property type="component" value="Unassembled WGS sequence"/>
</dbReference>
<feature type="region of interest" description="Disordered" evidence="6">
    <location>
        <begin position="1137"/>
        <end position="1206"/>
    </location>
</feature>
<dbReference type="InterPro" id="IPR054464">
    <property type="entry name" value="ULD_fung"/>
</dbReference>
<dbReference type="SUPFAM" id="SSF63491">
    <property type="entry name" value="BAG domain"/>
    <property type="match status" value="1"/>
</dbReference>
<evidence type="ECO:0000256" key="2">
    <source>
        <dbReference type="ARBA" id="ARBA00022737"/>
    </source>
</evidence>
<feature type="region of interest" description="Disordered" evidence="6">
    <location>
        <begin position="529"/>
        <end position="553"/>
    </location>
</feature>
<evidence type="ECO:0000256" key="3">
    <source>
        <dbReference type="ARBA" id="ARBA00023242"/>
    </source>
</evidence>
<keyword evidence="3 4" id="KW-0539">Nucleus</keyword>
<evidence type="ECO:0000256" key="5">
    <source>
        <dbReference type="SAM" id="Coils"/>
    </source>
</evidence>
<feature type="region of interest" description="Disordered" evidence="6">
    <location>
        <begin position="714"/>
        <end position="737"/>
    </location>
</feature>
<feature type="region of interest" description="Disordered" evidence="6">
    <location>
        <begin position="1795"/>
        <end position="1816"/>
    </location>
</feature>
<feature type="compositionally biased region" description="Polar residues" evidence="6">
    <location>
        <begin position="725"/>
        <end position="737"/>
    </location>
</feature>
<dbReference type="GO" id="GO:0005634">
    <property type="term" value="C:nucleus"/>
    <property type="evidence" value="ECO:0007669"/>
    <property type="project" value="UniProtKB-SubCell"/>
</dbReference>
<accession>A0A2P4ZJY6</accession>
<dbReference type="InterPro" id="IPR013087">
    <property type="entry name" value="Znf_C2H2_type"/>
</dbReference>
<dbReference type="GO" id="GO:0051087">
    <property type="term" value="F:protein-folding chaperone binding"/>
    <property type="evidence" value="ECO:0007669"/>
    <property type="project" value="InterPro"/>
</dbReference>
<feature type="compositionally biased region" description="Pro residues" evidence="6">
    <location>
        <begin position="1468"/>
        <end position="1503"/>
    </location>
</feature>
<dbReference type="Pfam" id="PF02671">
    <property type="entry name" value="PAH"/>
    <property type="match status" value="2"/>
</dbReference>
<comment type="subcellular location">
    <subcellularLocation>
        <location evidence="1 4">Nucleus</location>
    </subcellularLocation>
</comment>
<dbReference type="SUPFAM" id="SSF47762">
    <property type="entry name" value="PAH2 domain"/>
    <property type="match status" value="2"/>
</dbReference>